<evidence type="ECO:0000256" key="9">
    <source>
        <dbReference type="ARBA" id="ARBA00022691"/>
    </source>
</evidence>
<dbReference type="InterPro" id="IPR029063">
    <property type="entry name" value="SAM-dependent_MTases_sf"/>
</dbReference>
<dbReference type="PANTHER" id="PTHR22807:SF61">
    <property type="entry name" value="NOL1_NOP2_SUN FAMILY PROTEIN _ ANTITERMINATION NUSB DOMAIN-CONTAINING PROTEIN"/>
    <property type="match status" value="1"/>
</dbReference>
<feature type="binding site" evidence="14">
    <location>
        <position position="340"/>
    </location>
    <ligand>
        <name>S-adenosyl-L-methionine</name>
        <dbReference type="ChEBI" id="CHEBI:59789"/>
    </ligand>
</feature>
<dbReference type="Gene3D" id="3.30.70.1170">
    <property type="entry name" value="Sun protein, domain 3"/>
    <property type="match status" value="1"/>
</dbReference>
<evidence type="ECO:0000256" key="13">
    <source>
        <dbReference type="ARBA" id="ARBA00047283"/>
    </source>
</evidence>
<dbReference type="InterPro" id="IPR054728">
    <property type="entry name" value="RsmB-like_ferredoxin"/>
</dbReference>
<evidence type="ECO:0000256" key="10">
    <source>
        <dbReference type="ARBA" id="ARBA00022884"/>
    </source>
</evidence>
<feature type="binding site" evidence="14">
    <location>
        <position position="295"/>
    </location>
    <ligand>
        <name>S-adenosyl-L-methionine</name>
        <dbReference type="ChEBI" id="CHEBI:59789"/>
    </ligand>
</feature>
<evidence type="ECO:0000256" key="7">
    <source>
        <dbReference type="ARBA" id="ARBA00022603"/>
    </source>
</evidence>
<dbReference type="PANTHER" id="PTHR22807">
    <property type="entry name" value="NOP2 YEAST -RELATED NOL1/NOP2/FMU SUN DOMAIN-CONTAINING"/>
    <property type="match status" value="1"/>
</dbReference>
<evidence type="ECO:0000256" key="5">
    <source>
        <dbReference type="ARBA" id="ARBA00022490"/>
    </source>
</evidence>
<reference evidence="17 18" key="1">
    <citation type="submission" date="2019-02" db="EMBL/GenBank/DDBJ databases">
        <title>Genomic Encyclopedia of Type Strains, Phase IV (KMG-IV): sequencing the most valuable type-strain genomes for metagenomic binning, comparative biology and taxonomic classification.</title>
        <authorList>
            <person name="Goeker M."/>
        </authorList>
    </citation>
    <scope>NUCLEOTIDE SEQUENCE [LARGE SCALE GENOMIC DNA]</scope>
    <source>
        <strain evidence="17 18">DSM 21223</strain>
    </source>
</reference>
<dbReference type="PRINTS" id="PR02008">
    <property type="entry name" value="RCMTFAMILY"/>
</dbReference>
<keyword evidence="6" id="KW-0698">rRNA processing</keyword>
<feature type="compositionally biased region" description="Low complexity" evidence="15">
    <location>
        <begin position="1"/>
        <end position="20"/>
    </location>
</feature>
<dbReference type="Gene3D" id="3.40.50.150">
    <property type="entry name" value="Vaccinia Virus protein VP39"/>
    <property type="match status" value="1"/>
</dbReference>
<dbReference type="Pfam" id="PF01189">
    <property type="entry name" value="Methyltr_RsmB-F"/>
    <property type="match status" value="1"/>
</dbReference>
<name>A0ABY0IP11_9RHOO</name>
<dbReference type="PROSITE" id="PS01153">
    <property type="entry name" value="NOL1_NOP2_SUN"/>
    <property type="match status" value="1"/>
</dbReference>
<dbReference type="Gene3D" id="1.10.940.10">
    <property type="entry name" value="NusB-like"/>
    <property type="match status" value="1"/>
</dbReference>
<dbReference type="SUPFAM" id="SSF53335">
    <property type="entry name" value="S-adenosyl-L-methionine-dependent methyltransferases"/>
    <property type="match status" value="1"/>
</dbReference>
<evidence type="ECO:0000256" key="12">
    <source>
        <dbReference type="ARBA" id="ARBA00031088"/>
    </source>
</evidence>
<evidence type="ECO:0000256" key="4">
    <source>
        <dbReference type="ARBA" id="ARBA00012140"/>
    </source>
</evidence>
<dbReference type="InterPro" id="IPR006027">
    <property type="entry name" value="NusB_RsmB_TIM44"/>
</dbReference>
<proteinExistence type="inferred from homology"/>
<feature type="region of interest" description="Disordered" evidence="15">
    <location>
        <begin position="1"/>
        <end position="23"/>
    </location>
</feature>
<evidence type="ECO:0000256" key="14">
    <source>
        <dbReference type="PROSITE-ProRule" id="PRU01023"/>
    </source>
</evidence>
<dbReference type="InterPro" id="IPR001678">
    <property type="entry name" value="MeTrfase_RsmB-F_NOP2_dom"/>
</dbReference>
<dbReference type="InterPro" id="IPR004573">
    <property type="entry name" value="rRNA_ssu_MeTfrase_B"/>
</dbReference>
<dbReference type="NCBIfam" id="TIGR00563">
    <property type="entry name" value="rsmB"/>
    <property type="match status" value="1"/>
</dbReference>
<dbReference type="Proteomes" id="UP000292136">
    <property type="component" value="Unassembled WGS sequence"/>
</dbReference>
<accession>A0ABY0IP11</accession>
<keyword evidence="10 14" id="KW-0694">RNA-binding</keyword>
<dbReference type="PROSITE" id="PS51686">
    <property type="entry name" value="SAM_MT_RSMB_NOP"/>
    <property type="match status" value="1"/>
</dbReference>
<feature type="binding site" evidence="14">
    <location>
        <position position="321"/>
    </location>
    <ligand>
        <name>S-adenosyl-L-methionine</name>
        <dbReference type="ChEBI" id="CHEBI:59789"/>
    </ligand>
</feature>
<evidence type="ECO:0000256" key="8">
    <source>
        <dbReference type="ARBA" id="ARBA00022679"/>
    </source>
</evidence>
<dbReference type="Gene3D" id="1.10.287.730">
    <property type="entry name" value="Helix hairpin bin"/>
    <property type="match status" value="1"/>
</dbReference>
<evidence type="ECO:0000256" key="2">
    <source>
        <dbReference type="ARBA" id="ARBA00004496"/>
    </source>
</evidence>
<keyword evidence="8 14" id="KW-0808">Transferase</keyword>
<organism evidence="17 18">
    <name type="scientific">Azospira oryzae</name>
    <dbReference type="NCBI Taxonomy" id="146939"/>
    <lineage>
        <taxon>Bacteria</taxon>
        <taxon>Pseudomonadati</taxon>
        <taxon>Pseudomonadota</taxon>
        <taxon>Betaproteobacteria</taxon>
        <taxon>Rhodocyclales</taxon>
        <taxon>Rhodocyclaceae</taxon>
        <taxon>Azospira</taxon>
    </lineage>
</organism>
<evidence type="ECO:0000313" key="18">
    <source>
        <dbReference type="Proteomes" id="UP000292136"/>
    </source>
</evidence>
<dbReference type="InterPro" id="IPR018314">
    <property type="entry name" value="RsmB/NOL1/NOP2-like_CS"/>
</dbReference>
<evidence type="ECO:0000256" key="15">
    <source>
        <dbReference type="SAM" id="MobiDB-lite"/>
    </source>
</evidence>
<dbReference type="InterPro" id="IPR049560">
    <property type="entry name" value="MeTrfase_RsmB-F_NOP2_cat"/>
</dbReference>
<evidence type="ECO:0000259" key="16">
    <source>
        <dbReference type="PROSITE" id="PS51686"/>
    </source>
</evidence>
<comment type="function">
    <text evidence="1">Specifically methylates the cytosine at position 967 (m5C967) of 16S rRNA.</text>
</comment>
<dbReference type="RefSeq" id="WP_130459639.1">
    <property type="nucleotide sequence ID" value="NZ_SHKM01000002.1"/>
</dbReference>
<evidence type="ECO:0000256" key="11">
    <source>
        <dbReference type="ARBA" id="ARBA00030399"/>
    </source>
</evidence>
<comment type="subcellular location">
    <subcellularLocation>
        <location evidence="2">Cytoplasm</location>
    </subcellularLocation>
</comment>
<feature type="binding site" evidence="14">
    <location>
        <begin position="273"/>
        <end position="279"/>
    </location>
    <ligand>
        <name>S-adenosyl-L-methionine</name>
        <dbReference type="ChEBI" id="CHEBI:59789"/>
    </ligand>
</feature>
<sequence>MSSRNSPPASRRPSPVRSAPEPAPDSLARALLLASAAVAAVQAGRSLTEVLAQQAKGELGPTRAQAQDLAYGALRRYGWGEAVLAVLLQKPLPEPQLQSLLLCALYRLESRPEQSHTVVDQAVAAAATLAKGNFRGVINGVLRSYLRQRPELLARAAGKPSGAWWHPDWWLSRLRRAYPRDWETIATAGNGQPPMTLRVNLARGSREEYQARLDAAGIAAVPLGSAALLLQKPVSVDALPGFFDGFVSVQDWGAQRAAELLDARAGQRVLDACAAPGGKTAHILERAGVDLLALDVDGLRCRRVEENLSRLGLRAAVRAADARCPDDWWDGRPFDRILADVPCSASGVVRRHPDSKWLRRETDIAQFARVQRQILEVLWPTLAVGGRLLYATCSVFPEENSQQVSAFLARHGDARRIGIDGADELQLLPGSEHDGFYYALLEKTA</sequence>
<evidence type="ECO:0000256" key="1">
    <source>
        <dbReference type="ARBA" id="ARBA00002724"/>
    </source>
</evidence>
<feature type="active site" description="Nucleophile" evidence="14">
    <location>
        <position position="393"/>
    </location>
</feature>
<dbReference type="NCBIfam" id="NF008149">
    <property type="entry name" value="PRK10901.1"/>
    <property type="match status" value="1"/>
</dbReference>
<evidence type="ECO:0000256" key="3">
    <source>
        <dbReference type="ARBA" id="ARBA00007494"/>
    </source>
</evidence>
<keyword evidence="18" id="KW-1185">Reference proteome</keyword>
<dbReference type="Pfam" id="PF22458">
    <property type="entry name" value="RsmF-B_ferredox"/>
    <property type="match status" value="1"/>
</dbReference>
<keyword evidence="7 14" id="KW-0489">Methyltransferase</keyword>
<gene>
    <name evidence="17" type="ORF">EV678_2322</name>
</gene>
<comment type="caution">
    <text evidence="17">The sequence shown here is derived from an EMBL/GenBank/DDBJ whole genome shotgun (WGS) entry which is preliminary data.</text>
</comment>
<comment type="similarity">
    <text evidence="3 14">Belongs to the class I-like SAM-binding methyltransferase superfamily. RsmB/NOP family.</text>
</comment>
<dbReference type="SUPFAM" id="SSF48013">
    <property type="entry name" value="NusB-like"/>
    <property type="match status" value="1"/>
</dbReference>
<evidence type="ECO:0000313" key="17">
    <source>
        <dbReference type="EMBL" id="RZT76445.1"/>
    </source>
</evidence>
<protein>
    <recommendedName>
        <fullName evidence="4">16S rRNA (cytosine(967)-C(5))-methyltransferase</fullName>
        <ecNumber evidence="4">2.1.1.176</ecNumber>
    </recommendedName>
    <alternativeName>
        <fullName evidence="11">16S rRNA m5C967 methyltransferase</fullName>
    </alternativeName>
    <alternativeName>
        <fullName evidence="12">rRNA (cytosine-C(5)-)-methyltransferase RsmB</fullName>
    </alternativeName>
</protein>
<feature type="domain" description="SAM-dependent MTase RsmB/NOP-type" evidence="16">
    <location>
        <begin position="185"/>
        <end position="444"/>
    </location>
</feature>
<dbReference type="Pfam" id="PF01029">
    <property type="entry name" value="NusB"/>
    <property type="match status" value="1"/>
</dbReference>
<evidence type="ECO:0000256" key="6">
    <source>
        <dbReference type="ARBA" id="ARBA00022552"/>
    </source>
</evidence>
<comment type="catalytic activity">
    <reaction evidence="13">
        <text>cytidine(967) in 16S rRNA + S-adenosyl-L-methionine = 5-methylcytidine(967) in 16S rRNA + S-adenosyl-L-homocysteine + H(+)</text>
        <dbReference type="Rhea" id="RHEA:42748"/>
        <dbReference type="Rhea" id="RHEA-COMP:10219"/>
        <dbReference type="Rhea" id="RHEA-COMP:10220"/>
        <dbReference type="ChEBI" id="CHEBI:15378"/>
        <dbReference type="ChEBI" id="CHEBI:57856"/>
        <dbReference type="ChEBI" id="CHEBI:59789"/>
        <dbReference type="ChEBI" id="CHEBI:74483"/>
        <dbReference type="ChEBI" id="CHEBI:82748"/>
        <dbReference type="EC" id="2.1.1.176"/>
    </reaction>
</comment>
<keyword evidence="5" id="KW-0963">Cytoplasm</keyword>
<dbReference type="InterPro" id="IPR035926">
    <property type="entry name" value="NusB-like_sf"/>
</dbReference>
<dbReference type="InterPro" id="IPR023267">
    <property type="entry name" value="RCMT"/>
</dbReference>
<dbReference type="EC" id="2.1.1.176" evidence="4"/>
<dbReference type="EMBL" id="SHKM01000002">
    <property type="protein sequence ID" value="RZT76445.1"/>
    <property type="molecule type" value="Genomic_DNA"/>
</dbReference>
<keyword evidence="9 14" id="KW-0949">S-adenosyl-L-methionine</keyword>
<dbReference type="CDD" id="cd02440">
    <property type="entry name" value="AdoMet_MTases"/>
    <property type="match status" value="1"/>
</dbReference>